<proteinExistence type="predicted"/>
<dbReference type="STRING" id="679936.Sulac_1881"/>
<feature type="transmembrane region" description="Helical" evidence="1">
    <location>
        <begin position="12"/>
        <end position="34"/>
    </location>
</feature>
<name>G8U0S1_SULAD</name>
<evidence type="ECO:0000313" key="3">
    <source>
        <dbReference type="Proteomes" id="UP000005439"/>
    </source>
</evidence>
<dbReference type="Pfam" id="PF14034">
    <property type="entry name" value="Spore_YtrH"/>
    <property type="match status" value="1"/>
</dbReference>
<dbReference type="HOGENOM" id="CLU_128689_1_0_9"/>
<dbReference type="KEGG" id="sap:Sulac_1881"/>
<keyword evidence="1" id="KW-1133">Transmembrane helix</keyword>
<organism evidence="2 3">
    <name type="scientific">Sulfobacillus acidophilus (strain ATCC 700253 / DSM 10332 / NAL)</name>
    <dbReference type="NCBI Taxonomy" id="679936"/>
    <lineage>
        <taxon>Bacteria</taxon>
        <taxon>Bacillati</taxon>
        <taxon>Bacillota</taxon>
        <taxon>Clostridia</taxon>
        <taxon>Eubacteriales</taxon>
        <taxon>Clostridiales Family XVII. Incertae Sedis</taxon>
        <taxon>Sulfobacillus</taxon>
    </lineage>
</organism>
<dbReference type="AlphaFoldDB" id="G8U0S1"/>
<protein>
    <submittedName>
        <fullName evidence="2">Sporulation protein YtrH</fullName>
    </submittedName>
</protein>
<evidence type="ECO:0000313" key="2">
    <source>
        <dbReference type="EMBL" id="AEW05374.1"/>
    </source>
</evidence>
<keyword evidence="1" id="KW-0812">Transmembrane</keyword>
<feature type="transmembrane region" description="Helical" evidence="1">
    <location>
        <begin position="84"/>
        <end position="103"/>
    </location>
</feature>
<evidence type="ECO:0000256" key="1">
    <source>
        <dbReference type="SAM" id="Phobius"/>
    </source>
</evidence>
<reference evidence="2 3" key="2">
    <citation type="journal article" date="2012" name="Stand. Genomic Sci.">
        <title>Complete genome sequence of the moderately thermophilic mineral-sulfide-oxidizing firmicute Sulfobacillus acidophilus type strain (NAL(T)).</title>
        <authorList>
            <person name="Anderson I."/>
            <person name="Chertkov O."/>
            <person name="Chen A."/>
            <person name="Saunders E."/>
            <person name="Lapidus A."/>
            <person name="Nolan M."/>
            <person name="Lucas S."/>
            <person name="Hammon N."/>
            <person name="Deshpande S."/>
            <person name="Cheng J.F."/>
            <person name="Han C."/>
            <person name="Tapia R."/>
            <person name="Goodwin L.A."/>
            <person name="Pitluck S."/>
            <person name="Liolios K."/>
            <person name="Pagani I."/>
            <person name="Ivanova N."/>
            <person name="Mikhailova N."/>
            <person name="Pati A."/>
            <person name="Palaniappan K."/>
            <person name="Land M."/>
            <person name="Pan C."/>
            <person name="Rohde M."/>
            <person name="Pukall R."/>
            <person name="Goker M."/>
            <person name="Detter J.C."/>
            <person name="Woyke T."/>
            <person name="Bristow J."/>
            <person name="Eisen J.A."/>
            <person name="Markowitz V."/>
            <person name="Hugenholtz P."/>
            <person name="Kyrpides N.C."/>
            <person name="Klenk H.P."/>
            <person name="Mavromatis K."/>
        </authorList>
    </citation>
    <scope>NUCLEOTIDE SEQUENCE [LARGE SCALE GENOMIC DNA]</scope>
    <source>
        <strain evidence="3">ATCC 700253 / DSM 10332 / NAL</strain>
    </source>
</reference>
<dbReference type="InterPro" id="IPR025689">
    <property type="entry name" value="Spore_YtrH"/>
</dbReference>
<feature type="transmembrane region" description="Helical" evidence="1">
    <location>
        <begin position="46"/>
        <end position="64"/>
    </location>
</feature>
<dbReference type="Proteomes" id="UP000005439">
    <property type="component" value="Chromosome"/>
</dbReference>
<dbReference type="EMBL" id="CP003179">
    <property type="protein sequence ID" value="AEW05374.1"/>
    <property type="molecule type" value="Genomic_DNA"/>
</dbReference>
<accession>G8U0S1</accession>
<gene>
    <name evidence="2" type="ordered locus">Sulac_1881</name>
</gene>
<keyword evidence="1" id="KW-0472">Membrane</keyword>
<sequence length="108" mass="11557">MGWADFKAAFVPFFLAMGVTLGGGLLGSFGQWLAGQPEINPALIAYRIRIWAVAMAIGGTLTVFEQLEQHLTSRALGDAGKTALLVGVAYLGAEIGFWAVSWWSQGRI</sequence>
<dbReference type="PATRIC" id="fig|679936.5.peg.1947"/>
<keyword evidence="3" id="KW-1185">Reference proteome</keyword>
<reference evidence="3" key="1">
    <citation type="submission" date="2011-12" db="EMBL/GenBank/DDBJ databases">
        <title>The complete genome of chromosome of Sulfobacillus acidophilus DSM 10332.</title>
        <authorList>
            <person name="Lucas S."/>
            <person name="Han J."/>
            <person name="Lapidus A."/>
            <person name="Bruce D."/>
            <person name="Goodwin L."/>
            <person name="Pitluck S."/>
            <person name="Peters L."/>
            <person name="Kyrpides N."/>
            <person name="Mavromatis K."/>
            <person name="Ivanova N."/>
            <person name="Mikhailova N."/>
            <person name="Chertkov O."/>
            <person name="Saunders E."/>
            <person name="Detter J.C."/>
            <person name="Tapia R."/>
            <person name="Han C."/>
            <person name="Land M."/>
            <person name="Hauser L."/>
            <person name="Markowitz V."/>
            <person name="Cheng J.-F."/>
            <person name="Hugenholtz P."/>
            <person name="Woyke T."/>
            <person name="Wu D."/>
            <person name="Pukall R."/>
            <person name="Gehrich-Schroeter G."/>
            <person name="Schneider S."/>
            <person name="Klenk H.-P."/>
            <person name="Eisen J.A."/>
        </authorList>
    </citation>
    <scope>NUCLEOTIDE SEQUENCE [LARGE SCALE GENOMIC DNA]</scope>
    <source>
        <strain evidence="3">ATCC 700253 / DSM 10332 / NAL</strain>
    </source>
</reference>